<dbReference type="AlphaFoldDB" id="D6RWX5"/>
<dbReference type="eggNOG" id="COG0283">
    <property type="taxonomic scope" value="Bacteria"/>
</dbReference>
<keyword evidence="8" id="KW-0963">Cytoplasm</keyword>
<comment type="similarity">
    <text evidence="1 8">Belongs to the cytidylate kinase family. Type 1 subfamily.</text>
</comment>
<dbReference type="Gene3D" id="3.40.50.300">
    <property type="entry name" value="P-loop containing nucleotide triphosphate hydrolases"/>
    <property type="match status" value="1"/>
</dbReference>
<keyword evidence="5 8" id="KW-0067">ATP-binding</keyword>
<dbReference type="InterPro" id="IPR027417">
    <property type="entry name" value="P-loop_NTPase"/>
</dbReference>
<evidence type="ECO:0000256" key="1">
    <source>
        <dbReference type="ARBA" id="ARBA00009427"/>
    </source>
</evidence>
<dbReference type="NCBIfam" id="TIGR00017">
    <property type="entry name" value="cmk"/>
    <property type="match status" value="1"/>
</dbReference>
<evidence type="ECO:0000256" key="6">
    <source>
        <dbReference type="ARBA" id="ARBA00047615"/>
    </source>
</evidence>
<dbReference type="Proteomes" id="UP000006163">
    <property type="component" value="Unassembled WGS sequence"/>
</dbReference>
<dbReference type="SUPFAM" id="SSF52540">
    <property type="entry name" value="P-loop containing nucleoside triphosphate hydrolases"/>
    <property type="match status" value="1"/>
</dbReference>
<dbReference type="HAMAP" id="MF_00238">
    <property type="entry name" value="Cytidyl_kinase_type1"/>
    <property type="match status" value="1"/>
</dbReference>
<dbReference type="GO" id="GO:0036431">
    <property type="term" value="F:dCMP kinase activity"/>
    <property type="evidence" value="ECO:0007669"/>
    <property type="project" value="InterPro"/>
</dbReference>
<evidence type="ECO:0000313" key="11">
    <source>
        <dbReference type="Proteomes" id="UP000006163"/>
    </source>
</evidence>
<dbReference type="InterPro" id="IPR011994">
    <property type="entry name" value="Cytidylate_kinase_dom"/>
</dbReference>
<evidence type="ECO:0000256" key="2">
    <source>
        <dbReference type="ARBA" id="ARBA00022679"/>
    </source>
</evidence>
<dbReference type="GO" id="GO:0005737">
    <property type="term" value="C:cytoplasm"/>
    <property type="evidence" value="ECO:0007669"/>
    <property type="project" value="UniProtKB-SubCell"/>
</dbReference>
<dbReference type="GO" id="GO:0005524">
    <property type="term" value="F:ATP binding"/>
    <property type="evidence" value="ECO:0007669"/>
    <property type="project" value="UniProtKB-UniRule"/>
</dbReference>
<keyword evidence="2 8" id="KW-0808">Transferase</keyword>
<organism evidence="10 11">
    <name type="scientific">Borreliella valaisiana VS116</name>
    <dbReference type="NCBI Taxonomy" id="445987"/>
    <lineage>
        <taxon>Bacteria</taxon>
        <taxon>Pseudomonadati</taxon>
        <taxon>Spirochaetota</taxon>
        <taxon>Spirochaetia</taxon>
        <taxon>Spirochaetales</taxon>
        <taxon>Borreliaceae</taxon>
        <taxon>Borreliella</taxon>
    </lineage>
</organism>
<keyword evidence="4 8" id="KW-0418">Kinase</keyword>
<dbReference type="HOGENOM" id="CLU_079959_0_2_12"/>
<keyword evidence="3 8" id="KW-0547">Nucleotide-binding</keyword>
<evidence type="ECO:0000256" key="5">
    <source>
        <dbReference type="ARBA" id="ARBA00022840"/>
    </source>
</evidence>
<comment type="catalytic activity">
    <reaction evidence="7 8">
        <text>CMP + ATP = CDP + ADP</text>
        <dbReference type="Rhea" id="RHEA:11600"/>
        <dbReference type="ChEBI" id="CHEBI:30616"/>
        <dbReference type="ChEBI" id="CHEBI:58069"/>
        <dbReference type="ChEBI" id="CHEBI:60377"/>
        <dbReference type="ChEBI" id="CHEBI:456216"/>
        <dbReference type="EC" id="2.7.4.25"/>
    </reaction>
</comment>
<dbReference type="GeneID" id="63640906"/>
<dbReference type="GO" id="GO:0006220">
    <property type="term" value="P:pyrimidine nucleotide metabolic process"/>
    <property type="evidence" value="ECO:0007669"/>
    <property type="project" value="UniProtKB-UniRule"/>
</dbReference>
<dbReference type="RefSeq" id="WP_006068690.1">
    <property type="nucleotide sequence ID" value="NZ_ABCY02000001.1"/>
</dbReference>
<evidence type="ECO:0000256" key="8">
    <source>
        <dbReference type="HAMAP-Rule" id="MF_00238"/>
    </source>
</evidence>
<comment type="catalytic activity">
    <reaction evidence="6 8">
        <text>dCMP + ATP = dCDP + ADP</text>
        <dbReference type="Rhea" id="RHEA:25094"/>
        <dbReference type="ChEBI" id="CHEBI:30616"/>
        <dbReference type="ChEBI" id="CHEBI:57566"/>
        <dbReference type="ChEBI" id="CHEBI:58593"/>
        <dbReference type="ChEBI" id="CHEBI:456216"/>
        <dbReference type="EC" id="2.7.4.25"/>
    </reaction>
</comment>
<dbReference type="Pfam" id="PF02224">
    <property type="entry name" value="Cytidylate_kin"/>
    <property type="match status" value="1"/>
</dbReference>
<proteinExistence type="inferred from homology"/>
<comment type="subcellular location">
    <subcellularLocation>
        <location evidence="8">Cytoplasm</location>
    </subcellularLocation>
</comment>
<dbReference type="EC" id="2.7.4.25" evidence="8"/>
<protein>
    <recommendedName>
        <fullName evidence="8">Cytidylate kinase</fullName>
        <shortName evidence="8">CK</shortName>
        <ecNumber evidence="8">2.7.4.25</ecNumber>
    </recommendedName>
    <alternativeName>
        <fullName evidence="8">Cytidine monophosphate kinase</fullName>
        <shortName evidence="8">CMP kinase</shortName>
    </alternativeName>
</protein>
<evidence type="ECO:0000313" key="10">
    <source>
        <dbReference type="EMBL" id="EEF81884.1"/>
    </source>
</evidence>
<name>D6RWX5_BORVA</name>
<dbReference type="CDD" id="cd02020">
    <property type="entry name" value="CMPK"/>
    <property type="match status" value="1"/>
</dbReference>
<dbReference type="InterPro" id="IPR003136">
    <property type="entry name" value="Cytidylate_kin"/>
</dbReference>
<dbReference type="OrthoDB" id="9807434at2"/>
<keyword evidence="11" id="KW-1185">Reference proteome</keyword>
<evidence type="ECO:0000256" key="4">
    <source>
        <dbReference type="ARBA" id="ARBA00022777"/>
    </source>
</evidence>
<comment type="caution">
    <text evidence="10">The sequence shown here is derived from an EMBL/GenBank/DDBJ whole genome shotgun (WGS) entry which is preliminary data.</text>
</comment>
<accession>D6RWX5</accession>
<reference evidence="10 11" key="1">
    <citation type="submission" date="2009-01" db="EMBL/GenBank/DDBJ databases">
        <authorList>
            <person name="Fraser-Liggett C.M."/>
            <person name="Mongodin E.F."/>
            <person name="Casjens B."/>
            <person name="Dunn J."/>
            <person name="Luft B."/>
            <person name="Qiu W."/>
            <person name="Schutzer S."/>
            <person name="Sebastian Y."/>
        </authorList>
    </citation>
    <scope>NUCLEOTIDE SEQUENCE [LARGE SCALE GENOMIC DNA]</scope>
    <source>
        <strain evidence="10 11">VS116</strain>
    </source>
</reference>
<dbReference type="EMBL" id="ABCY02000001">
    <property type="protein sequence ID" value="EEF81884.1"/>
    <property type="molecule type" value="Genomic_DNA"/>
</dbReference>
<evidence type="ECO:0000259" key="9">
    <source>
        <dbReference type="Pfam" id="PF02224"/>
    </source>
</evidence>
<dbReference type="GO" id="GO:0036430">
    <property type="term" value="F:CMP kinase activity"/>
    <property type="evidence" value="ECO:0007669"/>
    <property type="project" value="RHEA"/>
</dbReference>
<gene>
    <name evidence="8 10" type="primary">cmk</name>
    <name evidence="10" type="ORF">BVAVS116_0127</name>
</gene>
<evidence type="ECO:0000256" key="3">
    <source>
        <dbReference type="ARBA" id="ARBA00022741"/>
    </source>
</evidence>
<feature type="binding site" evidence="8">
    <location>
        <begin position="7"/>
        <end position="15"/>
    </location>
    <ligand>
        <name>ATP</name>
        <dbReference type="ChEBI" id="CHEBI:30616"/>
    </ligand>
</feature>
<evidence type="ECO:0000256" key="7">
    <source>
        <dbReference type="ARBA" id="ARBA00048478"/>
    </source>
</evidence>
<sequence>MIIAIDGPSASGKSSIARELGVKLGYKFISSGYLYRIITLIAQRSSMSSSCDFISENRLLNLILENDISFNNSSFLLNGENVENQILNDKIDFQVSFYSSYIGIRNIVNKKLREIVKFSDDNYIIEGRDITTIVFPESEFKIYLDASVKVRALRRYKQRNGNETLEELERTLEIRDNVDKRKQYGKLKLSKGVFYLDTSYKGLDDVCNIIIEKFNLKKVRER</sequence>
<feature type="domain" description="Cytidylate kinase" evidence="9">
    <location>
        <begin position="3"/>
        <end position="215"/>
    </location>
</feature>